<evidence type="ECO:0000256" key="1">
    <source>
        <dbReference type="SAM" id="Phobius"/>
    </source>
</evidence>
<name>A1K8U0_AZOSB</name>
<dbReference type="STRING" id="62928.azo2628"/>
<evidence type="ECO:0000313" key="3">
    <source>
        <dbReference type="Proteomes" id="UP000002588"/>
    </source>
</evidence>
<keyword evidence="1" id="KW-0812">Transmembrane</keyword>
<proteinExistence type="predicted"/>
<sequence>MIAGTELVWLYIAANIVCCVLDEKKLKAAGQKAPMNWMVFLVPVYLWKRADLLNQKKHYFWAWIAAFVFSIMIGIGGSQAMIEEAACPVVTNIIKSQLFGSATCKAVSITEEVSSGFYKAVATLDNGNELRITIEERRDGQIYVQIPNQ</sequence>
<reference evidence="2 3" key="1">
    <citation type="journal article" date="2006" name="Nat. Biotechnol.">
        <title>Complete genome of the mutualistic, N2-fixing grass endophyte Azoarcus sp. strain BH72.</title>
        <authorList>
            <person name="Krause A."/>
            <person name="Ramakumar A."/>
            <person name="Bartels D."/>
            <person name="Battistoni F."/>
            <person name="Bekel T."/>
            <person name="Boch J."/>
            <person name="Boehm M."/>
            <person name="Friedrich F."/>
            <person name="Hurek T."/>
            <person name="Krause L."/>
            <person name="Linke B."/>
            <person name="McHardy A.C."/>
            <person name="Sarkar A."/>
            <person name="Schneiker S."/>
            <person name="Syed A.A."/>
            <person name="Thauer R."/>
            <person name="Vorhoelter F.-J."/>
            <person name="Weidner S."/>
            <person name="Puehler A."/>
            <person name="Reinhold-Hurek B."/>
            <person name="Kaiser O."/>
            <person name="Goesmann A."/>
        </authorList>
    </citation>
    <scope>NUCLEOTIDE SEQUENCE [LARGE SCALE GENOMIC DNA]</scope>
    <source>
        <strain evidence="2 3">BH72</strain>
    </source>
</reference>
<accession>A1K8U0</accession>
<keyword evidence="1" id="KW-0472">Membrane</keyword>
<keyword evidence="3" id="KW-1185">Reference proteome</keyword>
<organism evidence="2 3">
    <name type="scientific">Azoarcus sp. (strain BH72)</name>
    <dbReference type="NCBI Taxonomy" id="418699"/>
    <lineage>
        <taxon>Bacteria</taxon>
        <taxon>Pseudomonadati</taxon>
        <taxon>Pseudomonadota</taxon>
        <taxon>Betaproteobacteria</taxon>
        <taxon>Rhodocyclales</taxon>
        <taxon>Zoogloeaceae</taxon>
        <taxon>Azoarcus</taxon>
    </lineage>
</organism>
<dbReference type="AlphaFoldDB" id="A1K8U0"/>
<gene>
    <name evidence="2" type="ordered locus">azo2628</name>
</gene>
<dbReference type="eggNOG" id="COG4640">
    <property type="taxonomic scope" value="Bacteria"/>
</dbReference>
<feature type="transmembrane region" description="Helical" evidence="1">
    <location>
        <begin position="59"/>
        <end position="82"/>
    </location>
</feature>
<keyword evidence="1" id="KW-1133">Transmembrane helix</keyword>
<evidence type="ECO:0000313" key="2">
    <source>
        <dbReference type="EMBL" id="CAL95245.1"/>
    </source>
</evidence>
<protein>
    <submittedName>
        <fullName evidence="2">Hypothetical membrane protein</fullName>
    </submittedName>
</protein>
<dbReference type="HOGENOM" id="CLU_124894_0_0_4"/>
<dbReference type="KEGG" id="azo:azo2628"/>
<dbReference type="Proteomes" id="UP000002588">
    <property type="component" value="Chromosome"/>
</dbReference>
<dbReference type="EMBL" id="AM406670">
    <property type="protein sequence ID" value="CAL95245.1"/>
    <property type="molecule type" value="Genomic_DNA"/>
</dbReference>